<evidence type="ECO:0000313" key="1">
    <source>
        <dbReference type="EMBL" id="JAH58509.1"/>
    </source>
</evidence>
<name>A0A0E9TXV2_ANGAN</name>
<reference evidence="1" key="1">
    <citation type="submission" date="2014-11" db="EMBL/GenBank/DDBJ databases">
        <authorList>
            <person name="Amaro Gonzalez C."/>
        </authorList>
    </citation>
    <scope>NUCLEOTIDE SEQUENCE</scope>
</reference>
<reference evidence="1" key="2">
    <citation type="journal article" date="2015" name="Fish Shellfish Immunol.">
        <title>Early steps in the European eel (Anguilla anguilla)-Vibrio vulnificus interaction in the gills: Role of the RtxA13 toxin.</title>
        <authorList>
            <person name="Callol A."/>
            <person name="Pajuelo D."/>
            <person name="Ebbesson L."/>
            <person name="Teles M."/>
            <person name="MacKenzie S."/>
            <person name="Amaro C."/>
        </authorList>
    </citation>
    <scope>NUCLEOTIDE SEQUENCE</scope>
</reference>
<accession>A0A0E9TXV2</accession>
<dbReference type="AlphaFoldDB" id="A0A0E9TXV2"/>
<organism evidence="1">
    <name type="scientific">Anguilla anguilla</name>
    <name type="common">European freshwater eel</name>
    <name type="synonym">Muraena anguilla</name>
    <dbReference type="NCBI Taxonomy" id="7936"/>
    <lineage>
        <taxon>Eukaryota</taxon>
        <taxon>Metazoa</taxon>
        <taxon>Chordata</taxon>
        <taxon>Craniata</taxon>
        <taxon>Vertebrata</taxon>
        <taxon>Euteleostomi</taxon>
        <taxon>Actinopterygii</taxon>
        <taxon>Neopterygii</taxon>
        <taxon>Teleostei</taxon>
        <taxon>Anguilliformes</taxon>
        <taxon>Anguillidae</taxon>
        <taxon>Anguilla</taxon>
    </lineage>
</organism>
<protein>
    <submittedName>
        <fullName evidence="1">Uncharacterized protein</fullName>
    </submittedName>
</protein>
<proteinExistence type="predicted"/>
<sequence length="17" mass="1877">MIVHRTAYGAFTVQGIL</sequence>
<dbReference type="EMBL" id="GBXM01093155">
    <property type="protein sequence ID" value="JAH15422.1"/>
    <property type="molecule type" value="Transcribed_RNA"/>
</dbReference>
<dbReference type="EMBL" id="GBXM01050068">
    <property type="protein sequence ID" value="JAH58509.1"/>
    <property type="molecule type" value="Transcribed_RNA"/>
</dbReference>